<feature type="transmembrane region" description="Helical" evidence="1">
    <location>
        <begin position="23"/>
        <end position="40"/>
    </location>
</feature>
<feature type="transmembrane region" description="Helical" evidence="1">
    <location>
        <begin position="211"/>
        <end position="229"/>
    </location>
</feature>
<proteinExistence type="predicted"/>
<accession>A0ABS4G7U3</accession>
<protein>
    <submittedName>
        <fullName evidence="2">Integral membrane protein (TIGR00529 family)</fullName>
    </submittedName>
</protein>
<feature type="transmembrane region" description="Helical" evidence="1">
    <location>
        <begin position="382"/>
        <end position="400"/>
    </location>
</feature>
<feature type="transmembrane region" description="Helical" evidence="1">
    <location>
        <begin position="267"/>
        <end position="287"/>
    </location>
</feature>
<evidence type="ECO:0000256" key="1">
    <source>
        <dbReference type="SAM" id="Phobius"/>
    </source>
</evidence>
<dbReference type="PANTHER" id="PTHR39556">
    <property type="entry name" value="PROTEIN, PUTATIVE-RELATED"/>
    <property type="match status" value="1"/>
</dbReference>
<dbReference type="InterPro" id="IPR007294">
    <property type="entry name" value="DUF401"/>
</dbReference>
<dbReference type="Proteomes" id="UP001519271">
    <property type="component" value="Unassembled WGS sequence"/>
</dbReference>
<feature type="transmembrane region" description="Helical" evidence="1">
    <location>
        <begin position="52"/>
        <end position="71"/>
    </location>
</feature>
<organism evidence="2 3">
    <name type="scientific">Youngiibacter multivorans</name>
    <dbReference type="NCBI Taxonomy" id="937251"/>
    <lineage>
        <taxon>Bacteria</taxon>
        <taxon>Bacillati</taxon>
        <taxon>Bacillota</taxon>
        <taxon>Clostridia</taxon>
        <taxon>Eubacteriales</taxon>
        <taxon>Clostridiaceae</taxon>
        <taxon>Youngiibacter</taxon>
    </lineage>
</organism>
<gene>
    <name evidence="2" type="ORF">J2Z34_003121</name>
</gene>
<name>A0ABS4G7U3_9CLOT</name>
<keyword evidence="1" id="KW-0812">Transmembrane</keyword>
<feature type="transmembrane region" description="Helical" evidence="1">
    <location>
        <begin position="101"/>
        <end position="122"/>
    </location>
</feature>
<evidence type="ECO:0000313" key="3">
    <source>
        <dbReference type="Proteomes" id="UP001519271"/>
    </source>
</evidence>
<dbReference type="EMBL" id="JAGGKC010000034">
    <property type="protein sequence ID" value="MBP1920606.1"/>
    <property type="molecule type" value="Genomic_DNA"/>
</dbReference>
<feature type="transmembrane region" description="Helical" evidence="1">
    <location>
        <begin position="235"/>
        <end position="255"/>
    </location>
</feature>
<comment type="caution">
    <text evidence="2">The sequence shown here is derived from an EMBL/GenBank/DDBJ whole genome shotgun (WGS) entry which is preliminary data.</text>
</comment>
<feature type="transmembrane region" description="Helical" evidence="1">
    <location>
        <begin position="167"/>
        <end position="190"/>
    </location>
</feature>
<dbReference type="RefSeq" id="WP_209460774.1">
    <property type="nucleotide sequence ID" value="NZ_JAGGKC010000034.1"/>
</dbReference>
<evidence type="ECO:0000313" key="2">
    <source>
        <dbReference type="EMBL" id="MBP1920606.1"/>
    </source>
</evidence>
<dbReference type="Pfam" id="PF04165">
    <property type="entry name" value="DUF401"/>
    <property type="match status" value="1"/>
</dbReference>
<feature type="transmembrane region" description="Helical" evidence="1">
    <location>
        <begin position="328"/>
        <end position="350"/>
    </location>
</feature>
<keyword evidence="1" id="KW-0472">Membrane</keyword>
<reference evidence="2 3" key="1">
    <citation type="submission" date="2021-03" db="EMBL/GenBank/DDBJ databases">
        <title>Genomic Encyclopedia of Type Strains, Phase IV (KMG-IV): sequencing the most valuable type-strain genomes for metagenomic binning, comparative biology and taxonomic classification.</title>
        <authorList>
            <person name="Goeker M."/>
        </authorList>
    </citation>
    <scope>NUCLEOTIDE SEQUENCE [LARGE SCALE GENOMIC DNA]</scope>
    <source>
        <strain evidence="2 3">DSM 6139</strain>
    </source>
</reference>
<keyword evidence="3" id="KW-1185">Reference proteome</keyword>
<feature type="transmembrane region" description="Helical" evidence="1">
    <location>
        <begin position="299"/>
        <end position="316"/>
    </location>
</feature>
<keyword evidence="1" id="KW-1133">Transmembrane helix</keyword>
<sequence>MDILKLVITFTCIVVIMRLGKPLYVSIVGGMIAVILLYLINPITSVQMIVKGATSTPTINMVLAFYSITFLQRMLEKRGHLLLAEKSLSNLFNSRRVNAMVAPFVIGLLPSAGAVLIASPIVDNAGGESLTREEKTFVTSYFRHISEAFLPTYSSIILALNLSGVDMTAFVVAMLPMVVVLFLLGYFRYVRKIPKGTGVAIDSDKSSDTKNLVISLWPIVLTIAIILVFKPAVHLAVIPVILLSVVVNRFTFSELKPMFISAIERKLIFTTILIMSFKELITYTGVIERLPGYFNSFPIPSPVIFALIFFFGTLVAGSQAIIALTMPLAFASVAGGGVALMVLLMCMTYIAMQVSPTHICLAIVTEDFGTSFIALVRHTMPILISFVVISSLYSFGLFFLQ</sequence>
<dbReference type="PANTHER" id="PTHR39556:SF1">
    <property type="entry name" value="PROTEIN, PUTATIVE-RELATED"/>
    <property type="match status" value="1"/>
</dbReference>